<dbReference type="AlphaFoldDB" id="A0A7S2ZTB3"/>
<accession>A0A7S2ZTB3</accession>
<organism evidence="1">
    <name type="scientific">Rhodosorus marinus</name>
    <dbReference type="NCBI Taxonomy" id="101924"/>
    <lineage>
        <taxon>Eukaryota</taxon>
        <taxon>Rhodophyta</taxon>
        <taxon>Stylonematophyceae</taxon>
        <taxon>Stylonematales</taxon>
        <taxon>Stylonemataceae</taxon>
        <taxon>Rhodosorus</taxon>
    </lineage>
</organism>
<reference evidence="1" key="1">
    <citation type="submission" date="2021-01" db="EMBL/GenBank/DDBJ databases">
        <authorList>
            <person name="Corre E."/>
            <person name="Pelletier E."/>
            <person name="Niang G."/>
            <person name="Scheremetjew M."/>
            <person name="Finn R."/>
            <person name="Kale V."/>
            <person name="Holt S."/>
            <person name="Cochrane G."/>
            <person name="Meng A."/>
            <person name="Brown T."/>
            <person name="Cohen L."/>
        </authorList>
    </citation>
    <scope>NUCLEOTIDE SEQUENCE</scope>
    <source>
        <strain evidence="1">CCMP 769</strain>
    </source>
</reference>
<gene>
    <name evidence="1" type="ORF">RMAR00112_LOCUS16891</name>
</gene>
<proteinExistence type="predicted"/>
<dbReference type="EMBL" id="HBHW01022083">
    <property type="protein sequence ID" value="CAE0048894.1"/>
    <property type="molecule type" value="Transcribed_RNA"/>
</dbReference>
<name>A0A7S2ZTB3_9RHOD</name>
<sequence>MQSEPEPSLPFDESATGSAGVFDMASLVGSLREAARDSELLGVSHARKLYRAELDEVQVRFPGDSRFPLLRLMWKRMLQDFPVRASDERRILSVGFTGGARTVFTEVAIQYPHQTSGGTVGAVAAAALQ</sequence>
<evidence type="ECO:0000313" key="1">
    <source>
        <dbReference type="EMBL" id="CAE0048894.1"/>
    </source>
</evidence>
<protein>
    <submittedName>
        <fullName evidence="1">Uncharacterized protein</fullName>
    </submittedName>
</protein>